<proteinExistence type="predicted"/>
<dbReference type="AlphaFoldDB" id="A0A2K1IGU9"/>
<reference evidence="1 3" key="1">
    <citation type="journal article" date="2008" name="Science">
        <title>The Physcomitrella genome reveals evolutionary insights into the conquest of land by plants.</title>
        <authorList>
            <person name="Rensing S."/>
            <person name="Lang D."/>
            <person name="Zimmer A."/>
            <person name="Terry A."/>
            <person name="Salamov A."/>
            <person name="Shapiro H."/>
            <person name="Nishiyama T."/>
            <person name="Perroud P.-F."/>
            <person name="Lindquist E."/>
            <person name="Kamisugi Y."/>
            <person name="Tanahashi T."/>
            <person name="Sakakibara K."/>
            <person name="Fujita T."/>
            <person name="Oishi K."/>
            <person name="Shin-I T."/>
            <person name="Kuroki Y."/>
            <person name="Toyoda A."/>
            <person name="Suzuki Y."/>
            <person name="Hashimoto A."/>
            <person name="Yamaguchi K."/>
            <person name="Sugano A."/>
            <person name="Kohara Y."/>
            <person name="Fujiyama A."/>
            <person name="Anterola A."/>
            <person name="Aoki S."/>
            <person name="Ashton N."/>
            <person name="Barbazuk W.B."/>
            <person name="Barker E."/>
            <person name="Bennetzen J."/>
            <person name="Bezanilla M."/>
            <person name="Blankenship R."/>
            <person name="Cho S.H."/>
            <person name="Dutcher S."/>
            <person name="Estelle M."/>
            <person name="Fawcett J.A."/>
            <person name="Gundlach H."/>
            <person name="Hanada K."/>
            <person name="Heyl A."/>
            <person name="Hicks K.A."/>
            <person name="Hugh J."/>
            <person name="Lohr M."/>
            <person name="Mayer K."/>
            <person name="Melkozernov A."/>
            <person name="Murata T."/>
            <person name="Nelson D."/>
            <person name="Pils B."/>
            <person name="Prigge M."/>
            <person name="Reiss B."/>
            <person name="Renner T."/>
            <person name="Rombauts S."/>
            <person name="Rushton P."/>
            <person name="Sanderfoot A."/>
            <person name="Schween G."/>
            <person name="Shiu S.-H."/>
            <person name="Stueber K."/>
            <person name="Theodoulou F.L."/>
            <person name="Tu H."/>
            <person name="Van de Peer Y."/>
            <person name="Verrier P.J."/>
            <person name="Waters E."/>
            <person name="Wood A."/>
            <person name="Yang L."/>
            <person name="Cove D."/>
            <person name="Cuming A."/>
            <person name="Hasebe M."/>
            <person name="Lucas S."/>
            <person name="Mishler D.B."/>
            <person name="Reski R."/>
            <person name="Grigoriev I."/>
            <person name="Quatrano R.S."/>
            <person name="Boore J.L."/>
        </authorList>
    </citation>
    <scope>NUCLEOTIDE SEQUENCE [LARGE SCALE GENOMIC DNA]</scope>
    <source>
        <strain evidence="2 3">cv. Gransden 2004</strain>
    </source>
</reference>
<dbReference type="InParanoid" id="A0A2K1IGU9"/>
<name>A0A2K1IGU9_PHYPA</name>
<dbReference type="EMBL" id="ABEU02000024">
    <property type="protein sequence ID" value="PNR28498.1"/>
    <property type="molecule type" value="Genomic_DNA"/>
</dbReference>
<dbReference type="EnsemblPlants" id="Pp3c24_14878V3.1">
    <property type="protein sequence ID" value="PAC:32910354.CDS.1"/>
    <property type="gene ID" value="Pp3c24_14878"/>
</dbReference>
<sequence>MKTHPNDNPQNLCSFVDIQRRPPVKLTCMSTSKSFDSRTLATSLAATIMKFRCGRILSLHYPLQQNFYFCSCCLSPVHLLYVTCPRFMCANGRSIIGRKEMDSSKLDITGFIANWPRDVKVLSCITISIDNDSRLTQI</sequence>
<accession>A0A2K1IGU9</accession>
<evidence type="ECO:0000313" key="1">
    <source>
        <dbReference type="EMBL" id="PNR28498.1"/>
    </source>
</evidence>
<evidence type="ECO:0000313" key="3">
    <source>
        <dbReference type="Proteomes" id="UP000006727"/>
    </source>
</evidence>
<gene>
    <name evidence="1" type="ORF">PHYPA_029090</name>
</gene>
<reference evidence="1 3" key="2">
    <citation type="journal article" date="2018" name="Plant J.">
        <title>The Physcomitrella patens chromosome-scale assembly reveals moss genome structure and evolution.</title>
        <authorList>
            <person name="Lang D."/>
            <person name="Ullrich K.K."/>
            <person name="Murat F."/>
            <person name="Fuchs J."/>
            <person name="Jenkins J."/>
            <person name="Haas F.B."/>
            <person name="Piednoel M."/>
            <person name="Gundlach H."/>
            <person name="Van Bel M."/>
            <person name="Meyberg R."/>
            <person name="Vives C."/>
            <person name="Morata J."/>
            <person name="Symeonidi A."/>
            <person name="Hiss M."/>
            <person name="Muchero W."/>
            <person name="Kamisugi Y."/>
            <person name="Saleh O."/>
            <person name="Blanc G."/>
            <person name="Decker E.L."/>
            <person name="van Gessel N."/>
            <person name="Grimwood J."/>
            <person name="Hayes R.D."/>
            <person name="Graham S.W."/>
            <person name="Gunter L.E."/>
            <person name="McDaniel S.F."/>
            <person name="Hoernstein S.N.W."/>
            <person name="Larsson A."/>
            <person name="Li F.W."/>
            <person name="Perroud P.F."/>
            <person name="Phillips J."/>
            <person name="Ranjan P."/>
            <person name="Rokshar D.S."/>
            <person name="Rothfels C.J."/>
            <person name="Schneider L."/>
            <person name="Shu S."/>
            <person name="Stevenson D.W."/>
            <person name="Thummler F."/>
            <person name="Tillich M."/>
            <person name="Villarreal Aguilar J.C."/>
            <person name="Widiez T."/>
            <person name="Wong G.K."/>
            <person name="Wymore A."/>
            <person name="Zhang Y."/>
            <person name="Zimmer A.D."/>
            <person name="Quatrano R.S."/>
            <person name="Mayer K.F.X."/>
            <person name="Goodstein D."/>
            <person name="Casacuberta J.M."/>
            <person name="Vandepoele K."/>
            <person name="Reski R."/>
            <person name="Cuming A.C."/>
            <person name="Tuskan G.A."/>
            <person name="Maumus F."/>
            <person name="Salse J."/>
            <person name="Schmutz J."/>
            <person name="Rensing S.A."/>
        </authorList>
    </citation>
    <scope>NUCLEOTIDE SEQUENCE [LARGE SCALE GENOMIC DNA]</scope>
    <source>
        <strain evidence="2 3">cv. Gransden 2004</strain>
    </source>
</reference>
<keyword evidence="3" id="KW-1185">Reference proteome</keyword>
<reference evidence="2" key="3">
    <citation type="submission" date="2020-12" db="UniProtKB">
        <authorList>
            <consortium name="EnsemblPlants"/>
        </authorList>
    </citation>
    <scope>IDENTIFICATION</scope>
</reference>
<dbReference type="Proteomes" id="UP000006727">
    <property type="component" value="Chromosome 24"/>
</dbReference>
<evidence type="ECO:0000313" key="2">
    <source>
        <dbReference type="EnsemblPlants" id="PAC:32910354.CDS.1"/>
    </source>
</evidence>
<dbReference type="Gramene" id="Pp3c24_14878V3.1">
    <property type="protein sequence ID" value="PAC:32910354.CDS.1"/>
    <property type="gene ID" value="Pp3c24_14878"/>
</dbReference>
<protein>
    <submittedName>
        <fullName evidence="1 2">Uncharacterized protein</fullName>
    </submittedName>
</protein>
<organism evidence="1">
    <name type="scientific">Physcomitrium patens</name>
    <name type="common">Spreading-leaved earth moss</name>
    <name type="synonym">Physcomitrella patens</name>
    <dbReference type="NCBI Taxonomy" id="3218"/>
    <lineage>
        <taxon>Eukaryota</taxon>
        <taxon>Viridiplantae</taxon>
        <taxon>Streptophyta</taxon>
        <taxon>Embryophyta</taxon>
        <taxon>Bryophyta</taxon>
        <taxon>Bryophytina</taxon>
        <taxon>Bryopsida</taxon>
        <taxon>Funariidae</taxon>
        <taxon>Funariales</taxon>
        <taxon>Funariaceae</taxon>
        <taxon>Physcomitrium</taxon>
    </lineage>
</organism>